<gene>
    <name evidence="14" type="primary">ORF191614</name>
</gene>
<feature type="domain" description="Ig-like" evidence="13">
    <location>
        <begin position="1260"/>
        <end position="1332"/>
    </location>
</feature>
<protein>
    <recommendedName>
        <fullName evidence="13">Ig-like domain-containing protein</fullName>
    </recommendedName>
</protein>
<organism evidence="14">
    <name type="scientific">Arion vulgaris</name>
    <dbReference type="NCBI Taxonomy" id="1028688"/>
    <lineage>
        <taxon>Eukaryota</taxon>
        <taxon>Metazoa</taxon>
        <taxon>Spiralia</taxon>
        <taxon>Lophotrochozoa</taxon>
        <taxon>Mollusca</taxon>
        <taxon>Gastropoda</taxon>
        <taxon>Heterobranchia</taxon>
        <taxon>Euthyneura</taxon>
        <taxon>Panpulmonata</taxon>
        <taxon>Eupulmonata</taxon>
        <taxon>Stylommatophora</taxon>
        <taxon>Helicina</taxon>
        <taxon>Arionoidea</taxon>
        <taxon>Arionidae</taxon>
        <taxon>Arion</taxon>
    </lineage>
</organism>
<dbReference type="SMART" id="SM00408">
    <property type="entry name" value="IGc2"/>
    <property type="match status" value="10"/>
</dbReference>
<dbReference type="InterPro" id="IPR003599">
    <property type="entry name" value="Ig_sub"/>
</dbReference>
<dbReference type="GO" id="GO:0005634">
    <property type="term" value="C:nucleus"/>
    <property type="evidence" value="ECO:0007669"/>
    <property type="project" value="UniProtKB-SubCell"/>
</dbReference>
<keyword evidence="4" id="KW-0963">Cytoplasm</keyword>
<keyword evidence="10" id="KW-0393">Immunoglobulin domain</keyword>
<feature type="domain" description="Ig-like" evidence="13">
    <location>
        <begin position="725"/>
        <end position="817"/>
    </location>
</feature>
<keyword evidence="9" id="KW-0539">Nucleus</keyword>
<feature type="domain" description="Ig-like" evidence="13">
    <location>
        <begin position="515"/>
        <end position="603"/>
    </location>
</feature>
<evidence type="ECO:0000256" key="6">
    <source>
        <dbReference type="ARBA" id="ARBA00022741"/>
    </source>
</evidence>
<dbReference type="GO" id="GO:0060298">
    <property type="term" value="P:positive regulation of sarcomere organization"/>
    <property type="evidence" value="ECO:0007669"/>
    <property type="project" value="UniProtKB-ARBA"/>
</dbReference>
<dbReference type="Gene3D" id="2.60.40.10">
    <property type="entry name" value="Immunoglobulins"/>
    <property type="match status" value="14"/>
</dbReference>
<keyword evidence="5" id="KW-0677">Repeat</keyword>
<sequence length="1722" mass="191989">VVEEIEISQPQVEEVVEEIEVSQPQVEEIEEEIEISQPQVEEVEEEIEISQELEKRNEFVKEDIDADKDIDESEETFTISDLEITVDEEVKTYEETLVTDISLEPHIEDEQVVTRSKVDSLQPTDTTTDVTMTFGSFPSSTIFDTTDAADTVSTTEVSSDFTLGPSQEPTTDVKEELTFRKEVPEVKEIVKKVEKPEPVSEEITVDVTFAPKLLSELTDQEVNEGETITLEITATGAPKPQVTWFRNEVKITQDDRHDITEVDTTYSLTISDVKEDDDAEYTVTLTNPVGSVSSTAEILVNPVGNAPSFVSTLVDVTVDLSRKVVLEAVFKGEPVPEVTWLLNGQKITDTRYRIENINNVVRLTIDEAQPVDAGVFTVTLTNRHGVTSSSAQVTVTLQAPYFTQPLSDTPVKVNDTADLRCELAGIPRPEVEWLANNIPLKEGPRYKMIYKDTAATLKILDVTLEDAHITFTCKATNIAGEATTSAKLLPQADEPEPVQEIETPTHVVKPEGNAPEFVQLIKTQTVVPGETVDFKCQVTGLPQPEVTWLHSGQVLEDEGRYMIFEEDGQHHLEVYEVVPEDVGEYTVTAQNEFGQVSCSAEIIIKEIPKETILPESPVELKATEATRPPEFIETFEDTTVMEQNTLQLFCRVTGIPRPEITWYKDEKELVKSPNTIVKYEEETIKLKISSVKVDHEGVYKCVARNPAGSAECVGNIIVEGKSEAPVFTRPLTNRDCKEGRPVKFECTVTGLPEPEITWFINDQPVETSAHFNISSHKGYSDVTHTLNIESTQVEDAGTVKVVAVNRAGDASCDAILSVEEKKEGPKFIKKLDTVEAYEHNPAKMEVIVSGKPTPQVTWLKGDEQLQPSEDITIEVDDQTHTLTFTKTKLTDASIITVRAHNPAGQVSCNARLKIIPAKKPTFVRKLSDSLVPENGTVKFECKATGVPMPEIKWYINDKEVEPSDNISIDVNPKDGTTILTIKNATPDLAGEVKALAVNNGGDVLCSAHLDVRGKAPTFLEVPLKCTVLEGHMAEFRCIVDGVPTPKVEWSKGKWMKIQDGGRYNVFVDETTGEHVLQMNDIKNKDAGTYTVTASNEHGSEQAPATLMVTDKEEDVADWKSQLKHREVTQMAEIDDEAHWQIDLKHVEVEEEKSPSPETKPKPEVPEFDRIEYHPAPKRERPELEEAEPVVFEISHREHEDLEHFERINIPLTASIDVDEEATLGYTRAVKSQELEETDEQAYLKQKAKWHWIVPLQDIAVRERESAKFECEFSVPNVRVIWKVKDQEVQSSPKFAIQSDVNSHTLLVSKCRPTDVGPVSCSYGDITTEARLTVKPVPEDFTMTLKDTKAKENTDATFFCTTNDDESPVMWYINGKPLTPSNKYIVDSDGSDHTLTIRDLKPGDDCEVTVVIGDNSSSAKLAVQKVEADFLIPLKDQTAKEHSTVEFECTLTVPVTPDRVQWFIGGNKVLSDSSHFETIVDGNKLKLIIHTVDTVDAGEVTVEVDGKNSKAHLNVEEIEVEFTVPLKDQTVPEQSNVEFTCVLNIDTEAAWYLDDDKLSPSPKDGIDITKDGLHHKLRIEDVSAEDNGVVKVFARGKSSEAKLVVEELGPDFAVPLNDVSVTEKATAEMMCELTKDVPKIRWFVDDIELKEEDRIRFVKDGLRHKLVITDCCIDDEGVVTAQVGDKKTVASLFVQERPPEFVRPLTDQSVMMGRRPLLNVSST</sequence>
<keyword evidence="6" id="KW-0547">Nucleotide-binding</keyword>
<reference evidence="14" key="1">
    <citation type="submission" date="2014-12" db="EMBL/GenBank/DDBJ databases">
        <title>Insight into the proteome of Arion vulgaris.</title>
        <authorList>
            <person name="Aradska J."/>
            <person name="Bulat T."/>
            <person name="Smidak R."/>
            <person name="Sarate P."/>
            <person name="Gangsoo J."/>
            <person name="Sialana F."/>
            <person name="Bilban M."/>
            <person name="Lubec G."/>
        </authorList>
    </citation>
    <scope>NUCLEOTIDE SEQUENCE</scope>
    <source>
        <tissue evidence="14">Skin</tissue>
    </source>
</reference>
<evidence type="ECO:0000256" key="10">
    <source>
        <dbReference type="ARBA" id="ARBA00023319"/>
    </source>
</evidence>
<feature type="domain" description="Ig-like" evidence="13">
    <location>
        <begin position="1016"/>
        <end position="1109"/>
    </location>
</feature>
<feature type="domain" description="Ig-like" evidence="13">
    <location>
        <begin position="629"/>
        <end position="705"/>
    </location>
</feature>
<evidence type="ECO:0000256" key="12">
    <source>
        <dbReference type="SAM" id="MobiDB-lite"/>
    </source>
</evidence>
<evidence type="ECO:0000256" key="7">
    <source>
        <dbReference type="ARBA" id="ARBA00022840"/>
    </source>
</evidence>
<dbReference type="PANTHER" id="PTHR47633">
    <property type="entry name" value="IMMUNOGLOBULIN"/>
    <property type="match status" value="1"/>
</dbReference>
<dbReference type="EMBL" id="HACG01046159">
    <property type="protein sequence ID" value="CEK93024.1"/>
    <property type="molecule type" value="Transcribed_RNA"/>
</dbReference>
<feature type="domain" description="Ig-like" evidence="13">
    <location>
        <begin position="1337"/>
        <end position="1421"/>
    </location>
</feature>
<comment type="similarity">
    <text evidence="3">Belongs to the protein kinase superfamily. CAMK Ser/Thr protein kinase family.</text>
</comment>
<name>A0A0B7BI68_9EUPU</name>
<dbReference type="InterPro" id="IPR036179">
    <property type="entry name" value="Ig-like_dom_sf"/>
</dbReference>
<dbReference type="InterPro" id="IPR003598">
    <property type="entry name" value="Ig_sub2"/>
</dbReference>
<evidence type="ECO:0000256" key="5">
    <source>
        <dbReference type="ARBA" id="ARBA00022737"/>
    </source>
</evidence>
<dbReference type="GO" id="GO:0005737">
    <property type="term" value="C:cytoplasm"/>
    <property type="evidence" value="ECO:0007669"/>
    <property type="project" value="UniProtKB-SubCell"/>
</dbReference>
<feature type="coiled-coil region" evidence="11">
    <location>
        <begin position="26"/>
        <end position="63"/>
    </location>
</feature>
<evidence type="ECO:0000256" key="1">
    <source>
        <dbReference type="ARBA" id="ARBA00004123"/>
    </source>
</evidence>
<dbReference type="FunFam" id="2.60.40.10:FF:000147">
    <property type="entry name" value="Myosin light chain kinase"/>
    <property type="match status" value="1"/>
</dbReference>
<keyword evidence="8" id="KW-1015">Disulfide bond</keyword>
<evidence type="ECO:0000256" key="8">
    <source>
        <dbReference type="ARBA" id="ARBA00023157"/>
    </source>
</evidence>
<dbReference type="Pfam" id="PF07679">
    <property type="entry name" value="I-set"/>
    <property type="match status" value="14"/>
</dbReference>
<evidence type="ECO:0000256" key="4">
    <source>
        <dbReference type="ARBA" id="ARBA00022490"/>
    </source>
</evidence>
<evidence type="ECO:0000256" key="3">
    <source>
        <dbReference type="ARBA" id="ARBA00006692"/>
    </source>
</evidence>
<dbReference type="GO" id="GO:0005524">
    <property type="term" value="F:ATP binding"/>
    <property type="evidence" value="ECO:0007669"/>
    <property type="project" value="UniProtKB-KW"/>
</dbReference>
<evidence type="ECO:0000256" key="9">
    <source>
        <dbReference type="ARBA" id="ARBA00023242"/>
    </source>
</evidence>
<comment type="subcellular location">
    <subcellularLocation>
        <location evidence="2">Cytoplasm</location>
    </subcellularLocation>
    <subcellularLocation>
        <location evidence="1">Nucleus</location>
    </subcellularLocation>
</comment>
<dbReference type="FunFam" id="2.60.40.10:FF:000107">
    <property type="entry name" value="Myosin, light chain kinase a"/>
    <property type="match status" value="1"/>
</dbReference>
<feature type="domain" description="Ig-like" evidence="13">
    <location>
        <begin position="307"/>
        <end position="394"/>
    </location>
</feature>
<feature type="domain" description="Ig-like" evidence="13">
    <location>
        <begin position="211"/>
        <end position="301"/>
    </location>
</feature>
<evidence type="ECO:0000259" key="13">
    <source>
        <dbReference type="PROSITE" id="PS50835"/>
    </source>
</evidence>
<feature type="non-terminal residue" evidence="14">
    <location>
        <position position="1"/>
    </location>
</feature>
<dbReference type="SUPFAM" id="SSF48726">
    <property type="entry name" value="Immunoglobulin"/>
    <property type="match status" value="14"/>
</dbReference>
<evidence type="ECO:0000256" key="11">
    <source>
        <dbReference type="SAM" id="Coils"/>
    </source>
</evidence>
<dbReference type="SMART" id="SM00409">
    <property type="entry name" value="IG"/>
    <property type="match status" value="14"/>
</dbReference>
<dbReference type="FunFam" id="2.60.40.10:FF:000032">
    <property type="entry name" value="palladin isoform X1"/>
    <property type="match status" value="1"/>
</dbReference>
<feature type="domain" description="Ig-like" evidence="13">
    <location>
        <begin position="920"/>
        <end position="1007"/>
    </location>
</feature>
<proteinExistence type="inferred from homology"/>
<keyword evidence="11" id="KW-0175">Coiled coil</keyword>
<dbReference type="InterPro" id="IPR007110">
    <property type="entry name" value="Ig-like_dom"/>
</dbReference>
<dbReference type="InterPro" id="IPR013098">
    <property type="entry name" value="Ig_I-set"/>
</dbReference>
<feature type="domain" description="Ig-like" evidence="13">
    <location>
        <begin position="400"/>
        <end position="489"/>
    </location>
</feature>
<feature type="domain" description="Ig-like" evidence="13">
    <location>
        <begin position="825"/>
        <end position="910"/>
    </location>
</feature>
<accession>A0A0B7BI68</accession>
<keyword evidence="7" id="KW-0067">ATP-binding</keyword>
<dbReference type="FunFam" id="2.60.40.10:FF:000425">
    <property type="entry name" value="Myosin light chain kinase"/>
    <property type="match status" value="6"/>
</dbReference>
<dbReference type="PROSITE" id="PS50835">
    <property type="entry name" value="IG_LIKE"/>
    <property type="match status" value="11"/>
</dbReference>
<evidence type="ECO:0000313" key="14">
    <source>
        <dbReference type="EMBL" id="CEK93024.1"/>
    </source>
</evidence>
<dbReference type="InterPro" id="IPR013783">
    <property type="entry name" value="Ig-like_fold"/>
</dbReference>
<dbReference type="FunFam" id="2.60.40.10:FF:000050">
    <property type="entry name" value="Titin isoform B"/>
    <property type="match status" value="1"/>
</dbReference>
<feature type="region of interest" description="Disordered" evidence="12">
    <location>
        <begin position="1147"/>
        <end position="1184"/>
    </location>
</feature>
<evidence type="ECO:0000256" key="2">
    <source>
        <dbReference type="ARBA" id="ARBA00004496"/>
    </source>
</evidence>
<feature type="compositionally biased region" description="Basic and acidic residues" evidence="12">
    <location>
        <begin position="1147"/>
        <end position="1183"/>
    </location>
</feature>
<dbReference type="GO" id="GO:0045989">
    <property type="term" value="P:positive regulation of striated muscle contraction"/>
    <property type="evidence" value="ECO:0007669"/>
    <property type="project" value="UniProtKB-ARBA"/>
</dbReference>